<evidence type="ECO:0000259" key="5">
    <source>
        <dbReference type="Pfam" id="PF01258"/>
    </source>
</evidence>
<dbReference type="PROSITE" id="PS51128">
    <property type="entry name" value="ZF_DKSA_2"/>
    <property type="match status" value="1"/>
</dbReference>
<dbReference type="Gene3D" id="1.20.120.910">
    <property type="entry name" value="DksA, coiled-coil domain"/>
    <property type="match status" value="1"/>
</dbReference>
<keyword evidence="2" id="KW-0863">Zinc-finger</keyword>
<dbReference type="PANTHER" id="PTHR33823:SF4">
    <property type="entry name" value="GENERAL STRESS PROTEIN 16O"/>
    <property type="match status" value="1"/>
</dbReference>
<dbReference type="InterPro" id="IPR037187">
    <property type="entry name" value="DnaK_N"/>
</dbReference>
<evidence type="ECO:0000256" key="3">
    <source>
        <dbReference type="ARBA" id="ARBA00022833"/>
    </source>
</evidence>
<accession>A0A1F4XZD4</accession>
<dbReference type="SUPFAM" id="SSF109635">
    <property type="entry name" value="DnaK suppressor protein DksA, alpha-hairpin domain"/>
    <property type="match status" value="1"/>
</dbReference>
<evidence type="ECO:0000256" key="1">
    <source>
        <dbReference type="ARBA" id="ARBA00022723"/>
    </source>
</evidence>
<dbReference type="Proteomes" id="UP000178585">
    <property type="component" value="Unassembled WGS sequence"/>
</dbReference>
<gene>
    <name evidence="6" type="ORF">A2949_01360</name>
</gene>
<reference evidence="6 7" key="1">
    <citation type="journal article" date="2016" name="Nat. Commun.">
        <title>Thousands of microbial genomes shed light on interconnected biogeochemical processes in an aquifer system.</title>
        <authorList>
            <person name="Anantharaman K."/>
            <person name="Brown C.T."/>
            <person name="Hug L.A."/>
            <person name="Sharon I."/>
            <person name="Castelle C.J."/>
            <person name="Probst A.J."/>
            <person name="Thomas B.C."/>
            <person name="Singh A."/>
            <person name="Wilkins M.J."/>
            <person name="Karaoz U."/>
            <person name="Brodie E.L."/>
            <person name="Williams K.H."/>
            <person name="Hubbard S.S."/>
            <person name="Banfield J.F."/>
        </authorList>
    </citation>
    <scope>NUCLEOTIDE SEQUENCE [LARGE SCALE GENOMIC DNA]</scope>
</reference>
<evidence type="ECO:0000256" key="4">
    <source>
        <dbReference type="PROSITE-ProRule" id="PRU00510"/>
    </source>
</evidence>
<dbReference type="GO" id="GO:0008270">
    <property type="term" value="F:zinc ion binding"/>
    <property type="evidence" value="ECO:0007669"/>
    <property type="project" value="UniProtKB-KW"/>
</dbReference>
<keyword evidence="3" id="KW-0862">Zinc</keyword>
<organism evidence="6 7">
    <name type="scientific">Candidatus Adlerbacteria bacterium RIFCSPLOWO2_01_FULL_54_21b</name>
    <dbReference type="NCBI Taxonomy" id="1797245"/>
    <lineage>
        <taxon>Bacteria</taxon>
        <taxon>Candidatus Adleribacteriota</taxon>
    </lineage>
</organism>
<evidence type="ECO:0000313" key="7">
    <source>
        <dbReference type="Proteomes" id="UP000178585"/>
    </source>
</evidence>
<dbReference type="STRING" id="1797245.A2949_01360"/>
<dbReference type="AlphaFoldDB" id="A0A1F4XZD4"/>
<feature type="zinc finger region" description="dksA C4-type" evidence="4">
    <location>
        <begin position="78"/>
        <end position="102"/>
    </location>
</feature>
<name>A0A1F4XZD4_9BACT</name>
<comment type="caution">
    <text evidence="6">The sequence shown here is derived from an EMBL/GenBank/DDBJ whole genome shotgun (WGS) entry which is preliminary data.</text>
</comment>
<dbReference type="EMBL" id="MEWZ01000009">
    <property type="protein sequence ID" value="OGC87004.1"/>
    <property type="molecule type" value="Genomic_DNA"/>
</dbReference>
<feature type="domain" description="Zinc finger DksA/TraR C4-type" evidence="5">
    <location>
        <begin position="73"/>
        <end position="100"/>
    </location>
</feature>
<dbReference type="Pfam" id="PF01258">
    <property type="entry name" value="zf-dskA_traR"/>
    <property type="match status" value="1"/>
</dbReference>
<proteinExistence type="predicted"/>
<dbReference type="InterPro" id="IPR000962">
    <property type="entry name" value="Znf_DskA_TraR"/>
</dbReference>
<protein>
    <recommendedName>
        <fullName evidence="5">Zinc finger DksA/TraR C4-type domain-containing protein</fullName>
    </recommendedName>
</protein>
<dbReference type="PANTHER" id="PTHR33823">
    <property type="entry name" value="RNA POLYMERASE-BINDING TRANSCRIPTION FACTOR DKSA-RELATED"/>
    <property type="match status" value="1"/>
</dbReference>
<keyword evidence="1" id="KW-0479">Metal-binding</keyword>
<sequence length="103" mass="11778">MNTEHFKQKLEEEQERVEQELKELGHEDIDPAATESDELADRMEEFGEHQAEIATLTARRREVVVALERIKNGTYGVCEISGDVIEEDRLEANPAARTCTKHL</sequence>
<evidence type="ECO:0000313" key="6">
    <source>
        <dbReference type="EMBL" id="OGC87004.1"/>
    </source>
</evidence>
<evidence type="ECO:0000256" key="2">
    <source>
        <dbReference type="ARBA" id="ARBA00022771"/>
    </source>
</evidence>